<name>A0A0D0Y3J3_9LACO</name>
<dbReference type="InterPro" id="IPR005119">
    <property type="entry name" value="LysR_subst-bd"/>
</dbReference>
<dbReference type="OrthoDB" id="9785745at2"/>
<gene>
    <name evidence="6" type="ORF">WDC_1615</name>
</gene>
<evidence type="ECO:0000259" key="5">
    <source>
        <dbReference type="PROSITE" id="PS50931"/>
    </source>
</evidence>
<accession>A0A0D0Y3J3</accession>
<dbReference type="GO" id="GO:0005829">
    <property type="term" value="C:cytosol"/>
    <property type="evidence" value="ECO:0007669"/>
    <property type="project" value="TreeGrafter"/>
</dbReference>
<dbReference type="GO" id="GO:0003700">
    <property type="term" value="F:DNA-binding transcription factor activity"/>
    <property type="evidence" value="ECO:0007669"/>
    <property type="project" value="InterPro"/>
</dbReference>
<evidence type="ECO:0000256" key="4">
    <source>
        <dbReference type="ARBA" id="ARBA00023163"/>
    </source>
</evidence>
<proteinExistence type="inferred from homology"/>
<keyword evidence="4" id="KW-0804">Transcription</keyword>
<dbReference type="PRINTS" id="PR00039">
    <property type="entry name" value="HTHLYSR"/>
</dbReference>
<evidence type="ECO:0000256" key="3">
    <source>
        <dbReference type="ARBA" id="ARBA00023125"/>
    </source>
</evidence>
<dbReference type="GO" id="GO:0003677">
    <property type="term" value="F:DNA binding"/>
    <property type="evidence" value="ECO:0007669"/>
    <property type="project" value="UniProtKB-KW"/>
</dbReference>
<organism evidence="6 7">
    <name type="scientific">Paucilactobacillus wasatchensis</name>
    <dbReference type="NCBI Taxonomy" id="1335616"/>
    <lineage>
        <taxon>Bacteria</taxon>
        <taxon>Bacillati</taxon>
        <taxon>Bacillota</taxon>
        <taxon>Bacilli</taxon>
        <taxon>Lactobacillales</taxon>
        <taxon>Lactobacillaceae</taxon>
        <taxon>Paucilactobacillus</taxon>
    </lineage>
</organism>
<dbReference type="FunFam" id="1.10.10.10:FF:000001">
    <property type="entry name" value="LysR family transcriptional regulator"/>
    <property type="match status" value="1"/>
</dbReference>
<dbReference type="STRING" id="1335616.WDC_1615"/>
<dbReference type="AlphaFoldDB" id="A0A0D0Y3J3"/>
<dbReference type="InterPro" id="IPR050950">
    <property type="entry name" value="HTH-type_LysR_regulators"/>
</dbReference>
<dbReference type="Pfam" id="PF03466">
    <property type="entry name" value="LysR_substrate"/>
    <property type="match status" value="1"/>
</dbReference>
<dbReference type="Gene3D" id="3.40.190.10">
    <property type="entry name" value="Periplasmic binding protein-like II"/>
    <property type="match status" value="2"/>
</dbReference>
<dbReference type="PATRIC" id="fig|1335616.4.peg.1624"/>
<dbReference type="PROSITE" id="PS50931">
    <property type="entry name" value="HTH_LYSR"/>
    <property type="match status" value="1"/>
</dbReference>
<dbReference type="EMBL" id="AWTT01000046">
    <property type="protein sequence ID" value="KIS02823.1"/>
    <property type="molecule type" value="Genomic_DNA"/>
</dbReference>
<evidence type="ECO:0000256" key="1">
    <source>
        <dbReference type="ARBA" id="ARBA00009437"/>
    </source>
</evidence>
<protein>
    <submittedName>
        <fullName evidence="6">Transcription regulator</fullName>
    </submittedName>
</protein>
<dbReference type="Gene3D" id="1.10.10.10">
    <property type="entry name" value="Winged helix-like DNA-binding domain superfamily/Winged helix DNA-binding domain"/>
    <property type="match status" value="1"/>
</dbReference>
<dbReference type="SUPFAM" id="SSF46785">
    <property type="entry name" value="Winged helix' DNA-binding domain"/>
    <property type="match status" value="1"/>
</dbReference>
<keyword evidence="2" id="KW-0805">Transcription regulation</keyword>
<comment type="similarity">
    <text evidence="1">Belongs to the LysR transcriptional regulatory family.</text>
</comment>
<evidence type="ECO:0000313" key="6">
    <source>
        <dbReference type="EMBL" id="KIS02823.1"/>
    </source>
</evidence>
<dbReference type="PANTHER" id="PTHR30419">
    <property type="entry name" value="HTH-TYPE TRANSCRIPTIONAL REGULATOR YBHD"/>
    <property type="match status" value="1"/>
</dbReference>
<keyword evidence="7" id="KW-1185">Reference proteome</keyword>
<evidence type="ECO:0000256" key="2">
    <source>
        <dbReference type="ARBA" id="ARBA00023015"/>
    </source>
</evidence>
<dbReference type="PANTHER" id="PTHR30419:SF8">
    <property type="entry name" value="NITROGEN ASSIMILATION TRANSCRIPTIONAL ACTIVATOR-RELATED"/>
    <property type="match status" value="1"/>
</dbReference>
<dbReference type="InterPro" id="IPR000847">
    <property type="entry name" value="LysR_HTH_N"/>
</dbReference>
<evidence type="ECO:0000313" key="7">
    <source>
        <dbReference type="Proteomes" id="UP000032279"/>
    </source>
</evidence>
<dbReference type="InterPro" id="IPR036388">
    <property type="entry name" value="WH-like_DNA-bd_sf"/>
</dbReference>
<reference evidence="6 7" key="1">
    <citation type="submission" date="2013-08" db="EMBL/GenBank/DDBJ databases">
        <title>Lactobacillus wasatchii sp. WDC04, a late gas producing bacteria isolated from aged chedder cheese.</title>
        <authorList>
            <person name="Oberg C.J."/>
            <person name="Culumber M."/>
            <person name="McMahon D.J."/>
            <person name="Broadbent J.R."/>
            <person name="Oberg T.S."/>
            <person name="Ortaki F."/>
        </authorList>
    </citation>
    <scope>NUCLEOTIDE SEQUENCE [LARGE SCALE GENOMIC DNA]</scope>
    <source>
        <strain evidence="6 7">WDC04</strain>
    </source>
</reference>
<dbReference type="CDD" id="cd05466">
    <property type="entry name" value="PBP2_LTTR_substrate"/>
    <property type="match status" value="1"/>
</dbReference>
<dbReference type="SUPFAM" id="SSF53850">
    <property type="entry name" value="Periplasmic binding protein-like II"/>
    <property type="match status" value="1"/>
</dbReference>
<dbReference type="InterPro" id="IPR036390">
    <property type="entry name" value="WH_DNA-bd_sf"/>
</dbReference>
<dbReference type="RefSeq" id="WP_044011315.1">
    <property type="nucleotide sequence ID" value="NZ_AWTT01000046.1"/>
</dbReference>
<sequence>MFQQMKYFIAVVENHSFTRAAEECDISQSAISQQIKELEGSLGVALLNRTGRSFEVTEAGQYFYTHCQDVLEAVNQLVQNTIKITKDDEVELKVGYLRSFGTAEFLQTVSQFSQEYPKVKIKISSGTHEQLYELLRTEQVDLIFSDQRRALSNEYANEFLTDSQFMVAVSQTAFPGDANQIDAAQLVDIPCILITDNSQQANEETYYREILGIKSEFQLVENYDEAQMMVASNQGYLIVNSRTESQLDTKIVKTAKLVNDSRELIQKYYAFWKADNSGFYIESFADLLKQSFA</sequence>
<dbReference type="Pfam" id="PF00126">
    <property type="entry name" value="HTH_1"/>
    <property type="match status" value="1"/>
</dbReference>
<dbReference type="Proteomes" id="UP000032279">
    <property type="component" value="Unassembled WGS sequence"/>
</dbReference>
<feature type="domain" description="HTH lysR-type" evidence="5">
    <location>
        <begin position="1"/>
        <end position="57"/>
    </location>
</feature>
<comment type="caution">
    <text evidence="6">The sequence shown here is derived from an EMBL/GenBank/DDBJ whole genome shotgun (WGS) entry which is preliminary data.</text>
</comment>
<keyword evidence="3" id="KW-0238">DNA-binding</keyword>